<proteinExistence type="predicted"/>
<evidence type="ECO:0000313" key="2">
    <source>
        <dbReference type="EMBL" id="MED6139330.1"/>
    </source>
</evidence>
<comment type="caution">
    <text evidence="2">The sequence shown here is derived from an EMBL/GenBank/DDBJ whole genome shotgun (WGS) entry which is preliminary data.</text>
</comment>
<feature type="region of interest" description="Disordered" evidence="1">
    <location>
        <begin position="100"/>
        <end position="133"/>
    </location>
</feature>
<accession>A0ABU6SSU9</accession>
<sequence length="218" mass="24073">MSARMSEQQSIPTQQPENLESNHVSHGESSAQGLNNSASVGRVANHGLKRKLDVTPKWNYTVPATNAFQESSFANSAQITRNIGQQNNTQVRSERIREIQDEFPLSSSEREVPQADEGILEQEGSRKGKSKAVLRASTTDEFLKENGMEMEIEGLIQDGLGTEPQSDAGEILALDNDYSPHVMADIVVDEDQVYPPKKYREMGYPISSGCLEAFQGED</sequence>
<dbReference type="EMBL" id="JASCZI010061702">
    <property type="protein sequence ID" value="MED6139330.1"/>
    <property type="molecule type" value="Genomic_DNA"/>
</dbReference>
<feature type="region of interest" description="Disordered" evidence="1">
    <location>
        <begin position="1"/>
        <end position="42"/>
    </location>
</feature>
<dbReference type="Proteomes" id="UP001341840">
    <property type="component" value="Unassembled WGS sequence"/>
</dbReference>
<keyword evidence="3" id="KW-1185">Reference proteome</keyword>
<reference evidence="2 3" key="1">
    <citation type="journal article" date="2023" name="Plants (Basel)">
        <title>Bridging the Gap: Combining Genomics and Transcriptomics Approaches to Understand Stylosanthes scabra, an Orphan Legume from the Brazilian Caatinga.</title>
        <authorList>
            <person name="Ferreira-Neto J.R.C."/>
            <person name="da Silva M.D."/>
            <person name="Binneck E."/>
            <person name="de Melo N.F."/>
            <person name="da Silva R.H."/>
            <person name="de Melo A.L.T.M."/>
            <person name="Pandolfi V."/>
            <person name="Bustamante F.O."/>
            <person name="Brasileiro-Vidal A.C."/>
            <person name="Benko-Iseppon A.M."/>
        </authorList>
    </citation>
    <scope>NUCLEOTIDE SEQUENCE [LARGE SCALE GENOMIC DNA]</scope>
    <source>
        <tissue evidence="2">Leaves</tissue>
    </source>
</reference>
<evidence type="ECO:0000256" key="1">
    <source>
        <dbReference type="SAM" id="MobiDB-lite"/>
    </source>
</evidence>
<gene>
    <name evidence="2" type="ORF">PIB30_082811</name>
</gene>
<evidence type="ECO:0000313" key="3">
    <source>
        <dbReference type="Proteomes" id="UP001341840"/>
    </source>
</evidence>
<protein>
    <submittedName>
        <fullName evidence="2">Uncharacterized protein</fullName>
    </submittedName>
</protein>
<name>A0ABU6SSU9_9FABA</name>
<organism evidence="2 3">
    <name type="scientific">Stylosanthes scabra</name>
    <dbReference type="NCBI Taxonomy" id="79078"/>
    <lineage>
        <taxon>Eukaryota</taxon>
        <taxon>Viridiplantae</taxon>
        <taxon>Streptophyta</taxon>
        <taxon>Embryophyta</taxon>
        <taxon>Tracheophyta</taxon>
        <taxon>Spermatophyta</taxon>
        <taxon>Magnoliopsida</taxon>
        <taxon>eudicotyledons</taxon>
        <taxon>Gunneridae</taxon>
        <taxon>Pentapetalae</taxon>
        <taxon>rosids</taxon>
        <taxon>fabids</taxon>
        <taxon>Fabales</taxon>
        <taxon>Fabaceae</taxon>
        <taxon>Papilionoideae</taxon>
        <taxon>50 kb inversion clade</taxon>
        <taxon>dalbergioids sensu lato</taxon>
        <taxon>Dalbergieae</taxon>
        <taxon>Pterocarpus clade</taxon>
        <taxon>Stylosanthes</taxon>
    </lineage>
</organism>
<feature type="compositionally biased region" description="Polar residues" evidence="1">
    <location>
        <begin position="1"/>
        <end position="39"/>
    </location>
</feature>